<name>A0A3N4G0H9_9ACTN</name>
<dbReference type="PANTHER" id="PTHR30461">
    <property type="entry name" value="DNA-INVERTASE FROM LAMBDOID PROPHAGE"/>
    <property type="match status" value="1"/>
</dbReference>
<protein>
    <submittedName>
        <fullName evidence="3">Uncharacterized protein</fullName>
    </submittedName>
</protein>
<dbReference type="InterPro" id="IPR050639">
    <property type="entry name" value="SSR_resolvase"/>
</dbReference>
<organism evidence="3 4">
    <name type="scientific">Gordonia oryzae</name>
    <dbReference type="NCBI Taxonomy" id="2487349"/>
    <lineage>
        <taxon>Bacteria</taxon>
        <taxon>Bacillati</taxon>
        <taxon>Actinomycetota</taxon>
        <taxon>Actinomycetes</taxon>
        <taxon>Mycobacteriales</taxon>
        <taxon>Gordoniaceae</taxon>
        <taxon>Gordonia</taxon>
    </lineage>
</organism>
<dbReference type="OrthoDB" id="3217513at2"/>
<dbReference type="Proteomes" id="UP000267536">
    <property type="component" value="Unassembled WGS sequence"/>
</dbReference>
<gene>
    <name evidence="3" type="ORF">EF294_20990</name>
</gene>
<accession>A0A3N4G0H9</accession>
<keyword evidence="4" id="KW-1185">Reference proteome</keyword>
<evidence type="ECO:0000313" key="3">
    <source>
        <dbReference type="EMBL" id="RPA56439.1"/>
    </source>
</evidence>
<dbReference type="GO" id="GO:0000150">
    <property type="term" value="F:DNA strand exchange activity"/>
    <property type="evidence" value="ECO:0007669"/>
    <property type="project" value="TreeGrafter"/>
</dbReference>
<dbReference type="Gene3D" id="3.90.1750.20">
    <property type="entry name" value="Putative Large Serine Recombinase, Chain B, Domain 2"/>
    <property type="match status" value="1"/>
</dbReference>
<reference evidence="3 4" key="1">
    <citation type="submission" date="2018-11" db="EMBL/GenBank/DDBJ databases">
        <title>Draft genome sequence of Gordonia sp. RS15-1S isolated from rice stems.</title>
        <authorList>
            <person name="Muangham S."/>
        </authorList>
    </citation>
    <scope>NUCLEOTIDE SEQUENCE [LARGE SCALE GENOMIC DNA]</scope>
    <source>
        <strain evidence="3 4">RS15-1S</strain>
    </source>
</reference>
<comment type="caution">
    <text evidence="3">The sequence shown here is derived from an EMBL/GenBank/DDBJ whole genome shotgun (WGS) entry which is preliminary data.</text>
</comment>
<dbReference type="GO" id="GO:0003677">
    <property type="term" value="F:DNA binding"/>
    <property type="evidence" value="ECO:0007669"/>
    <property type="project" value="UniProtKB-KW"/>
</dbReference>
<dbReference type="AlphaFoldDB" id="A0A3N4G0H9"/>
<keyword evidence="2" id="KW-0233">DNA recombination</keyword>
<evidence type="ECO:0000256" key="1">
    <source>
        <dbReference type="ARBA" id="ARBA00023125"/>
    </source>
</evidence>
<evidence type="ECO:0000313" key="4">
    <source>
        <dbReference type="Proteomes" id="UP000267536"/>
    </source>
</evidence>
<proteinExistence type="predicted"/>
<evidence type="ECO:0000256" key="2">
    <source>
        <dbReference type="ARBA" id="ARBA00023172"/>
    </source>
</evidence>
<dbReference type="InterPro" id="IPR038109">
    <property type="entry name" value="DNA_bind_recomb_sf"/>
</dbReference>
<dbReference type="EMBL" id="RKMH01000024">
    <property type="protein sequence ID" value="RPA56439.1"/>
    <property type="molecule type" value="Genomic_DNA"/>
</dbReference>
<dbReference type="PANTHER" id="PTHR30461:SF2">
    <property type="entry name" value="SERINE RECOMBINASE PINE-RELATED"/>
    <property type="match status" value="1"/>
</dbReference>
<sequence length="250" mass="28129">MTTTIGTGIRRWATRPLPSTLPDAPTGITPWAARSTDRLQVGTGSRTAWTGGPARYKPLISEELFDRVQLLLEERGFAGERRRKLHHYLKGSLFCGKCHSVGIERRIIMQKAVGRHGKLYHYFFCAGTQDNTCDAPYNNKDLVEAAIEEHYKTIHFSPEFIEGLRTVMEELLADTTAAARLHRNQLTTQLKSLDVKEENLLDLAADGIIATAKVQRRLREIAEQRGRITAQLEEVLDDLGQGAKYIDLCL</sequence>
<keyword evidence="1" id="KW-0238">DNA-binding</keyword>